<name>A0A3R7DAE7_9EURY</name>
<evidence type="ECO:0000313" key="1">
    <source>
        <dbReference type="EMBL" id="RKD95510.1"/>
    </source>
</evidence>
<protein>
    <submittedName>
        <fullName evidence="1">Uncharacterized protein</fullName>
    </submittedName>
</protein>
<proteinExistence type="predicted"/>
<accession>A0A3R7DAE7</accession>
<comment type="caution">
    <text evidence="1">The sequence shown here is derived from an EMBL/GenBank/DDBJ whole genome shotgun (WGS) entry which is preliminary data.</text>
</comment>
<evidence type="ECO:0000313" key="2">
    <source>
        <dbReference type="Proteomes" id="UP000283805"/>
    </source>
</evidence>
<dbReference type="EMBL" id="RAPO01000002">
    <property type="protein sequence ID" value="RKD95510.1"/>
    <property type="molecule type" value="Genomic_DNA"/>
</dbReference>
<organism evidence="1 2">
    <name type="scientific">Halopiger aswanensis</name>
    <dbReference type="NCBI Taxonomy" id="148449"/>
    <lineage>
        <taxon>Archaea</taxon>
        <taxon>Methanobacteriati</taxon>
        <taxon>Methanobacteriota</taxon>
        <taxon>Stenosarchaea group</taxon>
        <taxon>Halobacteria</taxon>
        <taxon>Halobacteriales</taxon>
        <taxon>Natrialbaceae</taxon>
        <taxon>Halopiger</taxon>
    </lineage>
</organism>
<reference evidence="1 2" key="1">
    <citation type="submission" date="2018-09" db="EMBL/GenBank/DDBJ databases">
        <title>Genomic Encyclopedia of Archaeal and Bacterial Type Strains, Phase II (KMG-II): from individual species to whole genera.</title>
        <authorList>
            <person name="Goeker M."/>
        </authorList>
    </citation>
    <scope>NUCLEOTIDE SEQUENCE [LARGE SCALE GENOMIC DNA]</scope>
    <source>
        <strain evidence="1 2">DSM 13151</strain>
    </source>
</reference>
<gene>
    <name evidence="1" type="ORF">ATJ93_2368</name>
</gene>
<dbReference type="AlphaFoldDB" id="A0A3R7DAE7"/>
<sequence length="42" mass="4604">MIARCPDCDDGLGEQLDKYVSGGETIVDFECPNCGHEWSLSL</sequence>
<keyword evidence="2" id="KW-1185">Reference proteome</keyword>
<dbReference type="Proteomes" id="UP000283805">
    <property type="component" value="Unassembled WGS sequence"/>
</dbReference>